<dbReference type="GO" id="GO:0016987">
    <property type="term" value="F:sigma factor activity"/>
    <property type="evidence" value="ECO:0007669"/>
    <property type="project" value="UniProtKB-KW"/>
</dbReference>
<organism evidence="7 8">
    <name type="scientific">Mesoterricola silvestris</name>
    <dbReference type="NCBI Taxonomy" id="2927979"/>
    <lineage>
        <taxon>Bacteria</taxon>
        <taxon>Pseudomonadati</taxon>
        <taxon>Acidobacteriota</taxon>
        <taxon>Holophagae</taxon>
        <taxon>Holophagales</taxon>
        <taxon>Holophagaceae</taxon>
        <taxon>Mesoterricola</taxon>
    </lineage>
</organism>
<dbReference type="InterPro" id="IPR007627">
    <property type="entry name" value="RNA_pol_sigma70_r2"/>
</dbReference>
<evidence type="ECO:0000313" key="7">
    <source>
        <dbReference type="EMBL" id="BDU71665.1"/>
    </source>
</evidence>
<reference evidence="8" key="1">
    <citation type="journal article" date="2023" name="Int. J. Syst. Evol. Microbiol.">
        <title>Mesoterricola silvestris gen. nov., sp. nov., Mesoterricola sediminis sp. nov., Geothrix oryzae sp. nov., Geothrix edaphica sp. nov., Geothrix rubra sp. nov., and Geothrix limicola sp. nov., six novel members of Acidobacteriota isolated from soils.</title>
        <authorList>
            <person name="Itoh H."/>
            <person name="Sugisawa Y."/>
            <person name="Mise K."/>
            <person name="Xu Z."/>
            <person name="Kuniyasu M."/>
            <person name="Ushijima N."/>
            <person name="Kawano K."/>
            <person name="Kobayashi E."/>
            <person name="Shiratori Y."/>
            <person name="Masuda Y."/>
            <person name="Senoo K."/>
        </authorList>
    </citation>
    <scope>NUCLEOTIDE SEQUENCE [LARGE SCALE GENOMIC DNA]</scope>
    <source>
        <strain evidence="8">W79</strain>
    </source>
</reference>
<dbReference type="KEGG" id="msil:METEAL_08390"/>
<dbReference type="AlphaFoldDB" id="A0AA48GLH9"/>
<dbReference type="InterPro" id="IPR013324">
    <property type="entry name" value="RNA_pol_sigma_r3/r4-like"/>
</dbReference>
<dbReference type="SUPFAM" id="SSF88659">
    <property type="entry name" value="Sigma3 and sigma4 domains of RNA polymerase sigma factors"/>
    <property type="match status" value="1"/>
</dbReference>
<dbReference type="InterPro" id="IPR014284">
    <property type="entry name" value="RNA_pol_sigma-70_dom"/>
</dbReference>
<dbReference type="Pfam" id="PF04542">
    <property type="entry name" value="Sigma70_r2"/>
    <property type="match status" value="1"/>
</dbReference>
<evidence type="ECO:0000256" key="4">
    <source>
        <dbReference type="ARBA" id="ARBA00023163"/>
    </source>
</evidence>
<keyword evidence="4" id="KW-0804">Transcription</keyword>
<dbReference type="Proteomes" id="UP001238179">
    <property type="component" value="Chromosome"/>
</dbReference>
<protein>
    <submittedName>
        <fullName evidence="7">RNA polymerase sigma factor</fullName>
    </submittedName>
</protein>
<name>A0AA48GLH9_9BACT</name>
<evidence type="ECO:0000259" key="6">
    <source>
        <dbReference type="Pfam" id="PF08281"/>
    </source>
</evidence>
<dbReference type="PANTHER" id="PTHR43133">
    <property type="entry name" value="RNA POLYMERASE ECF-TYPE SIGMA FACTO"/>
    <property type="match status" value="1"/>
</dbReference>
<keyword evidence="2" id="KW-0805">Transcription regulation</keyword>
<keyword evidence="8" id="KW-1185">Reference proteome</keyword>
<accession>A0AA48GLH9</accession>
<dbReference type="InterPro" id="IPR036388">
    <property type="entry name" value="WH-like_DNA-bd_sf"/>
</dbReference>
<feature type="domain" description="RNA polymerase sigma factor 70 region 4 type 2" evidence="6">
    <location>
        <begin position="103"/>
        <end position="154"/>
    </location>
</feature>
<evidence type="ECO:0000256" key="1">
    <source>
        <dbReference type="ARBA" id="ARBA00010641"/>
    </source>
</evidence>
<evidence type="ECO:0000256" key="3">
    <source>
        <dbReference type="ARBA" id="ARBA00023082"/>
    </source>
</evidence>
<dbReference type="EMBL" id="AP027080">
    <property type="protein sequence ID" value="BDU71665.1"/>
    <property type="molecule type" value="Genomic_DNA"/>
</dbReference>
<dbReference type="PANTHER" id="PTHR43133:SF46">
    <property type="entry name" value="RNA POLYMERASE SIGMA-70 FACTOR ECF SUBFAMILY"/>
    <property type="match status" value="1"/>
</dbReference>
<dbReference type="NCBIfam" id="TIGR02937">
    <property type="entry name" value="sigma70-ECF"/>
    <property type="match status" value="1"/>
</dbReference>
<dbReference type="RefSeq" id="WP_316414562.1">
    <property type="nucleotide sequence ID" value="NZ_AP027080.1"/>
</dbReference>
<keyword evidence="3" id="KW-0731">Sigma factor</keyword>
<dbReference type="SUPFAM" id="SSF88946">
    <property type="entry name" value="Sigma2 domain of RNA polymerase sigma factors"/>
    <property type="match status" value="1"/>
</dbReference>
<dbReference type="InterPro" id="IPR013249">
    <property type="entry name" value="RNA_pol_sigma70_r4_t2"/>
</dbReference>
<sequence>MPAQDFETIHATLRPRVVSFLRRLAGPEEAEDLAQEVFLKVHRGLPEFRGESKVSTWVFQIAARHALDHLRRRVAPCVQPQAEFDCAPAPGEAGPVMDEMNTCVRDMVAALPTDYRIMLSLCELKEFRIGEIAALLGISEGAAKIRLHRARALLRTRMEKGCRILLDERAELQCDRKAP</sequence>
<proteinExistence type="inferred from homology"/>
<gene>
    <name evidence="7" type="ORF">METEAL_08390</name>
</gene>
<dbReference type="Gene3D" id="1.10.10.10">
    <property type="entry name" value="Winged helix-like DNA-binding domain superfamily/Winged helix DNA-binding domain"/>
    <property type="match status" value="1"/>
</dbReference>
<evidence type="ECO:0000259" key="5">
    <source>
        <dbReference type="Pfam" id="PF04542"/>
    </source>
</evidence>
<dbReference type="GO" id="GO:0006352">
    <property type="term" value="P:DNA-templated transcription initiation"/>
    <property type="evidence" value="ECO:0007669"/>
    <property type="project" value="InterPro"/>
</dbReference>
<dbReference type="Gene3D" id="1.10.1740.10">
    <property type="match status" value="1"/>
</dbReference>
<evidence type="ECO:0000256" key="2">
    <source>
        <dbReference type="ARBA" id="ARBA00023015"/>
    </source>
</evidence>
<dbReference type="InterPro" id="IPR013325">
    <property type="entry name" value="RNA_pol_sigma_r2"/>
</dbReference>
<dbReference type="GO" id="GO:0003677">
    <property type="term" value="F:DNA binding"/>
    <property type="evidence" value="ECO:0007669"/>
    <property type="project" value="InterPro"/>
</dbReference>
<feature type="domain" description="RNA polymerase sigma-70 region 2" evidence="5">
    <location>
        <begin position="12"/>
        <end position="73"/>
    </location>
</feature>
<comment type="similarity">
    <text evidence="1">Belongs to the sigma-70 factor family. ECF subfamily.</text>
</comment>
<dbReference type="Pfam" id="PF08281">
    <property type="entry name" value="Sigma70_r4_2"/>
    <property type="match status" value="1"/>
</dbReference>
<dbReference type="CDD" id="cd06171">
    <property type="entry name" value="Sigma70_r4"/>
    <property type="match status" value="1"/>
</dbReference>
<evidence type="ECO:0000313" key="8">
    <source>
        <dbReference type="Proteomes" id="UP001238179"/>
    </source>
</evidence>
<dbReference type="InterPro" id="IPR039425">
    <property type="entry name" value="RNA_pol_sigma-70-like"/>
</dbReference>